<feature type="compositionally biased region" description="Low complexity" evidence="1">
    <location>
        <begin position="122"/>
        <end position="135"/>
    </location>
</feature>
<feature type="region of interest" description="Disordered" evidence="1">
    <location>
        <begin position="122"/>
        <end position="150"/>
    </location>
</feature>
<feature type="compositionally biased region" description="Basic and acidic residues" evidence="1">
    <location>
        <begin position="169"/>
        <end position="180"/>
    </location>
</feature>
<sequence>MYKRSDGIPINFLYALAFLPLPPPLFNFYREKIQIKTLSFIIYFKEKVFGLWVYEEGDIERICKQLSICSVKSIDNVREKKVVSEYISHKPPPSSNPQAEQGLDLQQRIKNMLQSNNVPAIQTQTQTQTQPQTQPLAVRNNPLQPTAGTGGQIFSLQEFFETVSKPKTCNELKAEPDPNHDPSTNHNSPPSSRLLSQSFPIPPDPTVPASNLMQKLGALGIQVQNTPPNSFSTVNSDSSSSNDNNLTFSNSRTIESLLKNSQNKNSLGAPPNNINMQHFQDEPITLEKHISSHPNSKHDRLEKPNIGAVSKSSDDIHIYNRTISENGSQKKINGVSNNLTPENRNQNKTNGVYSHTIPENGNQKTSGDTSESEKSSIAHQSAMELISFLNKSLAPPSQIQPINPPTSYSTNTHNQPLLSPVQSQYFYAPQPKTKNSKNPKPNVYKNPSYPQNRSATVAPLKSALFNDNSVPSNAHYSPRSIYPPF</sequence>
<feature type="compositionally biased region" description="Polar residues" evidence="1">
    <location>
        <begin position="141"/>
        <end position="150"/>
    </location>
</feature>
<gene>
    <name evidence="3" type="ORF">AYI68_g3108</name>
</gene>
<feature type="compositionally biased region" description="Polar residues" evidence="1">
    <location>
        <begin position="327"/>
        <end position="370"/>
    </location>
</feature>
<name>A0A1R0H0V4_9FUNG</name>
<dbReference type="AlphaFoldDB" id="A0A1R0H0V4"/>
<feature type="region of interest" description="Disordered" evidence="1">
    <location>
        <begin position="396"/>
        <end position="416"/>
    </location>
</feature>
<evidence type="ECO:0000256" key="1">
    <source>
        <dbReference type="SAM" id="MobiDB-lite"/>
    </source>
</evidence>
<evidence type="ECO:0000256" key="2">
    <source>
        <dbReference type="SAM" id="Phobius"/>
    </source>
</evidence>
<feature type="compositionally biased region" description="Polar residues" evidence="1">
    <location>
        <begin position="181"/>
        <end position="199"/>
    </location>
</feature>
<reference evidence="3 4" key="1">
    <citation type="journal article" date="2016" name="Mol. Biol. Evol.">
        <title>Genome-Wide Survey of Gut Fungi (Harpellales) Reveals the First Horizontally Transferred Ubiquitin Gene from a Mosquito Host.</title>
        <authorList>
            <person name="Wang Y."/>
            <person name="White M.M."/>
            <person name="Kvist S."/>
            <person name="Moncalvo J.M."/>
        </authorList>
    </citation>
    <scope>NUCLEOTIDE SEQUENCE [LARGE SCALE GENOMIC DNA]</scope>
    <source>
        <strain evidence="3 4">ALG-7-W6</strain>
    </source>
</reference>
<keyword evidence="2" id="KW-1133">Transmembrane helix</keyword>
<feature type="region of interest" description="Disordered" evidence="1">
    <location>
        <begin position="466"/>
        <end position="485"/>
    </location>
</feature>
<evidence type="ECO:0000313" key="4">
    <source>
        <dbReference type="Proteomes" id="UP000187455"/>
    </source>
</evidence>
<proteinExistence type="predicted"/>
<protein>
    <recommendedName>
        <fullName evidence="5">mRNA-decapping enzyme 1B</fullName>
    </recommendedName>
</protein>
<comment type="caution">
    <text evidence="3">The sequence shown here is derived from an EMBL/GenBank/DDBJ whole genome shotgun (WGS) entry which is preliminary data.</text>
</comment>
<dbReference type="Proteomes" id="UP000187455">
    <property type="component" value="Unassembled WGS sequence"/>
</dbReference>
<dbReference type="EMBL" id="LSSL01001262">
    <property type="protein sequence ID" value="OLY82763.1"/>
    <property type="molecule type" value="Genomic_DNA"/>
</dbReference>
<feature type="compositionally biased region" description="Low complexity" evidence="1">
    <location>
        <begin position="229"/>
        <end position="248"/>
    </location>
</feature>
<organism evidence="3 4">
    <name type="scientific">Smittium mucronatum</name>
    <dbReference type="NCBI Taxonomy" id="133383"/>
    <lineage>
        <taxon>Eukaryota</taxon>
        <taxon>Fungi</taxon>
        <taxon>Fungi incertae sedis</taxon>
        <taxon>Zoopagomycota</taxon>
        <taxon>Kickxellomycotina</taxon>
        <taxon>Harpellomycetes</taxon>
        <taxon>Harpellales</taxon>
        <taxon>Legeriomycetaceae</taxon>
        <taxon>Smittium</taxon>
    </lineage>
</organism>
<feature type="transmembrane region" description="Helical" evidence="2">
    <location>
        <begin position="12"/>
        <end position="29"/>
    </location>
</feature>
<keyword evidence="2" id="KW-0472">Membrane</keyword>
<accession>A0A1R0H0V4</accession>
<feature type="region of interest" description="Disordered" evidence="1">
    <location>
        <begin position="327"/>
        <end position="378"/>
    </location>
</feature>
<feature type="compositionally biased region" description="Polar residues" evidence="1">
    <location>
        <begin position="466"/>
        <end position="475"/>
    </location>
</feature>
<feature type="region of interest" description="Disordered" evidence="1">
    <location>
        <begin position="429"/>
        <end position="455"/>
    </location>
</feature>
<evidence type="ECO:0008006" key="5">
    <source>
        <dbReference type="Google" id="ProtNLM"/>
    </source>
</evidence>
<evidence type="ECO:0000313" key="3">
    <source>
        <dbReference type="EMBL" id="OLY82763.1"/>
    </source>
</evidence>
<dbReference type="STRING" id="133383.A0A1R0H0V4"/>
<feature type="region of interest" description="Disordered" evidence="1">
    <location>
        <begin position="223"/>
        <end position="248"/>
    </location>
</feature>
<feature type="region of interest" description="Disordered" evidence="1">
    <location>
        <begin position="169"/>
        <end position="211"/>
    </location>
</feature>
<keyword evidence="4" id="KW-1185">Reference proteome</keyword>
<keyword evidence="2" id="KW-0812">Transmembrane</keyword>
<dbReference type="OrthoDB" id="10679221at2759"/>
<feature type="compositionally biased region" description="Low complexity" evidence="1">
    <location>
        <begin position="429"/>
        <end position="442"/>
    </location>
</feature>